<reference evidence="2" key="1">
    <citation type="submission" date="2022-03" db="EMBL/GenBank/DDBJ databases">
        <title>A functionally conserved STORR gene fusion in Papaver species that diverged 16.8 million years ago.</title>
        <authorList>
            <person name="Catania T."/>
        </authorList>
    </citation>
    <scope>NUCLEOTIDE SEQUENCE</scope>
    <source>
        <strain evidence="2">S-191538</strain>
    </source>
</reference>
<accession>A0AA41S830</accession>
<dbReference type="EMBL" id="JAJJMA010077479">
    <property type="protein sequence ID" value="MCL7028273.1"/>
    <property type="molecule type" value="Genomic_DNA"/>
</dbReference>
<sequence length="190" mass="20228">MGACATKPKELKDEMNQAPEPIPEVVKEETSSNPEQLKKTDGVETNTKEIVGEVNPKDGGEEDNKADDGNKTVSLNSLLMESEPGKATVESEKPTETVSIPSVPVVEAVKVEEVPKVEASVESSNTPSTETEKKPESAPVVETVKPTEEPLKAEPVAVVAAQEPLKDVKVTEKKDETVAVEVKGDVAVSK</sequence>
<protein>
    <submittedName>
        <fullName evidence="2">Uncharacterized protein</fullName>
    </submittedName>
</protein>
<dbReference type="AlphaFoldDB" id="A0AA41S830"/>
<feature type="region of interest" description="Disordered" evidence="1">
    <location>
        <begin position="1"/>
        <end position="71"/>
    </location>
</feature>
<keyword evidence="3" id="KW-1185">Reference proteome</keyword>
<dbReference type="Proteomes" id="UP001177140">
    <property type="component" value="Unassembled WGS sequence"/>
</dbReference>
<evidence type="ECO:0000256" key="1">
    <source>
        <dbReference type="SAM" id="MobiDB-lite"/>
    </source>
</evidence>
<proteinExistence type="predicted"/>
<gene>
    <name evidence="2" type="ORF">MKW94_022277</name>
</gene>
<evidence type="ECO:0000313" key="2">
    <source>
        <dbReference type="EMBL" id="MCL7028273.1"/>
    </source>
</evidence>
<comment type="caution">
    <text evidence="2">The sequence shown here is derived from an EMBL/GenBank/DDBJ whole genome shotgun (WGS) entry which is preliminary data.</text>
</comment>
<feature type="compositionally biased region" description="Basic and acidic residues" evidence="1">
    <location>
        <begin position="25"/>
        <end position="70"/>
    </location>
</feature>
<feature type="region of interest" description="Disordered" evidence="1">
    <location>
        <begin position="76"/>
        <end position="95"/>
    </location>
</feature>
<organism evidence="2 3">
    <name type="scientific">Papaver nudicaule</name>
    <name type="common">Iceland poppy</name>
    <dbReference type="NCBI Taxonomy" id="74823"/>
    <lineage>
        <taxon>Eukaryota</taxon>
        <taxon>Viridiplantae</taxon>
        <taxon>Streptophyta</taxon>
        <taxon>Embryophyta</taxon>
        <taxon>Tracheophyta</taxon>
        <taxon>Spermatophyta</taxon>
        <taxon>Magnoliopsida</taxon>
        <taxon>Ranunculales</taxon>
        <taxon>Papaveraceae</taxon>
        <taxon>Papaveroideae</taxon>
        <taxon>Papaver</taxon>
    </lineage>
</organism>
<evidence type="ECO:0000313" key="3">
    <source>
        <dbReference type="Proteomes" id="UP001177140"/>
    </source>
</evidence>
<name>A0AA41S830_PAPNU</name>
<feature type="region of interest" description="Disordered" evidence="1">
    <location>
        <begin position="117"/>
        <end position="148"/>
    </location>
</feature>